<feature type="domain" description="PUA" evidence="9">
    <location>
        <begin position="6"/>
        <end position="91"/>
    </location>
</feature>
<evidence type="ECO:0000256" key="1">
    <source>
        <dbReference type="ARBA" id="ARBA00004496"/>
    </source>
</evidence>
<keyword evidence="6" id="KW-0949">S-adenosyl-L-methionine</keyword>
<comment type="subcellular location">
    <subcellularLocation>
        <location evidence="1">Cytoplasm</location>
    </subcellularLocation>
</comment>
<evidence type="ECO:0000313" key="10">
    <source>
        <dbReference type="EMBL" id="TWU65679.1"/>
    </source>
</evidence>
<evidence type="ECO:0000259" key="9">
    <source>
        <dbReference type="SMART" id="SM00359"/>
    </source>
</evidence>
<organism evidence="10 11">
    <name type="scientific">Crateriforma conspicua</name>
    <dbReference type="NCBI Taxonomy" id="2527996"/>
    <lineage>
        <taxon>Bacteria</taxon>
        <taxon>Pseudomonadati</taxon>
        <taxon>Planctomycetota</taxon>
        <taxon>Planctomycetia</taxon>
        <taxon>Planctomycetales</taxon>
        <taxon>Planctomycetaceae</taxon>
        <taxon>Crateriforma</taxon>
    </lineage>
</organism>
<name>A0A5C6FRY2_9PLAN</name>
<dbReference type="GO" id="GO:0008168">
    <property type="term" value="F:methyltransferase activity"/>
    <property type="evidence" value="ECO:0007669"/>
    <property type="project" value="UniProtKB-KW"/>
</dbReference>
<dbReference type="Pfam" id="PF13847">
    <property type="entry name" value="Methyltransf_31"/>
    <property type="match status" value="1"/>
</dbReference>
<gene>
    <name evidence="10" type="primary">rlmI</name>
    <name evidence="10" type="ORF">V7x_12280</name>
</gene>
<dbReference type="GO" id="GO:0032259">
    <property type="term" value="P:methylation"/>
    <property type="evidence" value="ECO:0007669"/>
    <property type="project" value="UniProtKB-KW"/>
</dbReference>
<dbReference type="Proteomes" id="UP000316476">
    <property type="component" value="Unassembled WGS sequence"/>
</dbReference>
<keyword evidence="2" id="KW-0963">Cytoplasm</keyword>
<dbReference type="CDD" id="cd02440">
    <property type="entry name" value="AdoMet_MTases"/>
    <property type="match status" value="1"/>
</dbReference>
<keyword evidence="4 10" id="KW-0489">Methyltransferase</keyword>
<comment type="caution">
    <text evidence="10">The sequence shown here is derived from an EMBL/GenBank/DDBJ whole genome shotgun (WGS) entry which is preliminary data.</text>
</comment>
<evidence type="ECO:0000256" key="5">
    <source>
        <dbReference type="ARBA" id="ARBA00022679"/>
    </source>
</evidence>
<sequence length="409" mass="45096">MPASTVALRVKPNRHFPFYARHPWVHAHALAAADTEFACGQIVDLTDHDGNWLARGLANPDSKLRVRLYSFDPDRSLDDSLWAERIDAAIDRRRLDSQHRAGDDQAERLVFSESDLLSGLIVDRYADCLSVQFTAAGIWRFRDTIVNHLMQATGCRAIKVQVDQRTARLEGTEPIDSWFNGRWAADEGETEDPFADPVQYRQNGLNLSVDLRHGQKTGGYLDQALNHAQAARYLTGRRVLDVCCYHGGFGLVAAVSGAAEVLGIDSSEAALQQAAENVERNSLSNVTFRQADCFDALKELASESEQFDAVILDPPRFAGSRHQVASAMRAYARLNALALDLLPPGGILVTCSCSGRVSVADFHDMLTDVGKRRRRDLILLQTRGAAPDHPVAASCPESEYLKCVIAQVQ</sequence>
<dbReference type="OrthoDB" id="9805492at2"/>
<dbReference type="GO" id="GO:0003723">
    <property type="term" value="F:RNA binding"/>
    <property type="evidence" value="ECO:0007669"/>
    <property type="project" value="UniProtKB-KW"/>
</dbReference>
<dbReference type="SUPFAM" id="SSF53335">
    <property type="entry name" value="S-adenosyl-L-methionine-dependent methyltransferases"/>
    <property type="match status" value="1"/>
</dbReference>
<dbReference type="InterPro" id="IPR002478">
    <property type="entry name" value="PUA"/>
</dbReference>
<evidence type="ECO:0000256" key="7">
    <source>
        <dbReference type="ARBA" id="ARBA00022884"/>
    </source>
</evidence>
<dbReference type="Gene3D" id="3.30.750.80">
    <property type="entry name" value="RNA methyltransferase domain (HRMD) like"/>
    <property type="match status" value="1"/>
</dbReference>
<dbReference type="CDD" id="cd21153">
    <property type="entry name" value="PUA_RlmI"/>
    <property type="match status" value="1"/>
</dbReference>
<evidence type="ECO:0000256" key="8">
    <source>
        <dbReference type="ARBA" id="ARBA00038091"/>
    </source>
</evidence>
<dbReference type="InterPro" id="IPR025714">
    <property type="entry name" value="Methyltranfer_dom"/>
</dbReference>
<dbReference type="InterPro" id="IPR036974">
    <property type="entry name" value="PUA_sf"/>
</dbReference>
<dbReference type="SUPFAM" id="SSF88697">
    <property type="entry name" value="PUA domain-like"/>
    <property type="match status" value="1"/>
</dbReference>
<dbReference type="PROSITE" id="PS50890">
    <property type="entry name" value="PUA"/>
    <property type="match status" value="1"/>
</dbReference>
<keyword evidence="5 10" id="KW-0808">Transferase</keyword>
<accession>A0A5C6FRY2</accession>
<keyword evidence="3" id="KW-0698">rRNA processing</keyword>
<dbReference type="EMBL" id="SJPZ01000001">
    <property type="protein sequence ID" value="TWU65679.1"/>
    <property type="molecule type" value="Genomic_DNA"/>
</dbReference>
<proteinExistence type="inferred from homology"/>
<evidence type="ECO:0000256" key="2">
    <source>
        <dbReference type="ARBA" id="ARBA00022490"/>
    </source>
</evidence>
<dbReference type="Pfam" id="PF17785">
    <property type="entry name" value="PUA_3"/>
    <property type="match status" value="1"/>
</dbReference>
<dbReference type="InterPro" id="IPR041532">
    <property type="entry name" value="RlmI-like_PUA"/>
</dbReference>
<evidence type="ECO:0000313" key="11">
    <source>
        <dbReference type="Proteomes" id="UP000316476"/>
    </source>
</evidence>
<dbReference type="CDD" id="cd11572">
    <property type="entry name" value="RlmI_M_like"/>
    <property type="match status" value="1"/>
</dbReference>
<dbReference type="GO" id="GO:0006364">
    <property type="term" value="P:rRNA processing"/>
    <property type="evidence" value="ECO:0007669"/>
    <property type="project" value="UniProtKB-KW"/>
</dbReference>
<protein>
    <submittedName>
        <fullName evidence="10">Ribosomal RNA large subunit methyltransferase I</fullName>
        <ecNumber evidence="10">2.1.1.191</ecNumber>
    </submittedName>
</protein>
<dbReference type="Gene3D" id="2.30.130.10">
    <property type="entry name" value="PUA domain"/>
    <property type="match status" value="1"/>
</dbReference>
<dbReference type="AlphaFoldDB" id="A0A5C6FRY2"/>
<dbReference type="InterPro" id="IPR029063">
    <property type="entry name" value="SAM-dependent_MTases_sf"/>
</dbReference>
<evidence type="ECO:0000256" key="4">
    <source>
        <dbReference type="ARBA" id="ARBA00022603"/>
    </source>
</evidence>
<dbReference type="EC" id="2.1.1.191" evidence="10"/>
<evidence type="ECO:0000256" key="3">
    <source>
        <dbReference type="ARBA" id="ARBA00022552"/>
    </source>
</evidence>
<evidence type="ECO:0000256" key="6">
    <source>
        <dbReference type="ARBA" id="ARBA00022691"/>
    </source>
</evidence>
<dbReference type="PANTHER" id="PTHR42873">
    <property type="entry name" value="RIBOSOMAL RNA LARGE SUBUNIT METHYLTRANSFERASE"/>
    <property type="match status" value="1"/>
</dbReference>
<keyword evidence="7" id="KW-0694">RNA-binding</keyword>
<reference evidence="10 11" key="1">
    <citation type="submission" date="2019-02" db="EMBL/GenBank/DDBJ databases">
        <title>Deep-cultivation of Planctomycetes and their phenomic and genomic characterization uncovers novel biology.</title>
        <authorList>
            <person name="Wiegand S."/>
            <person name="Jogler M."/>
            <person name="Boedeker C."/>
            <person name="Pinto D."/>
            <person name="Vollmers J."/>
            <person name="Rivas-Marin E."/>
            <person name="Kohn T."/>
            <person name="Peeters S.H."/>
            <person name="Heuer A."/>
            <person name="Rast P."/>
            <person name="Oberbeckmann S."/>
            <person name="Bunk B."/>
            <person name="Jeske O."/>
            <person name="Meyerdierks A."/>
            <person name="Storesund J.E."/>
            <person name="Kallscheuer N."/>
            <person name="Luecker S."/>
            <person name="Lage O.M."/>
            <person name="Pohl T."/>
            <person name="Merkel B.J."/>
            <person name="Hornburger P."/>
            <person name="Mueller R.-W."/>
            <person name="Bruemmer F."/>
            <person name="Labrenz M."/>
            <person name="Spormann A.M."/>
            <person name="Op Den Camp H."/>
            <person name="Overmann J."/>
            <person name="Amann R."/>
            <person name="Jetten M.S.M."/>
            <person name="Mascher T."/>
            <person name="Medema M.H."/>
            <person name="Devos D.P."/>
            <person name="Kaster A.-K."/>
            <person name="Ovreas L."/>
            <person name="Rohde M."/>
            <person name="Galperin M.Y."/>
            <person name="Jogler C."/>
        </authorList>
    </citation>
    <scope>NUCLEOTIDE SEQUENCE [LARGE SCALE GENOMIC DNA]</scope>
    <source>
        <strain evidence="10 11">V7</strain>
    </source>
</reference>
<dbReference type="Gene3D" id="3.40.50.150">
    <property type="entry name" value="Vaccinia Virus protein VP39"/>
    <property type="match status" value="1"/>
</dbReference>
<comment type="similarity">
    <text evidence="8">Belongs to the methyltransferase superfamily. RlmI family.</text>
</comment>
<dbReference type="SMART" id="SM00359">
    <property type="entry name" value="PUA"/>
    <property type="match status" value="1"/>
</dbReference>
<dbReference type="PANTHER" id="PTHR42873:SF1">
    <property type="entry name" value="S-ADENOSYLMETHIONINE-DEPENDENT METHYLTRANSFERASE DOMAIN-CONTAINING PROTEIN"/>
    <property type="match status" value="1"/>
</dbReference>
<dbReference type="InterPro" id="IPR015947">
    <property type="entry name" value="PUA-like_sf"/>
</dbReference>
<dbReference type="RefSeq" id="WP_146411956.1">
    <property type="nucleotide sequence ID" value="NZ_SJPZ01000001.1"/>
</dbReference>